<dbReference type="Gene3D" id="3.40.50.150">
    <property type="entry name" value="Vaccinia Virus protein VP39"/>
    <property type="match status" value="1"/>
</dbReference>
<dbReference type="GeneID" id="102801552"/>
<keyword evidence="1" id="KW-1185">Reference proteome</keyword>
<name>A0ABM0M3V1_SACKO</name>
<sequence length="137" mass="15949">MASIKIVLYDKYVKLMLFPFNHLGSFGKLMKMYRKLEGCSQSLLTSDDLKSHLNRCSNVVFDQVVYREDPYDISDVFDESSNEGNLLLDFLVQRSGFRKCAPSDDQEKVLTFLKDNSVFENGKYWFRCDEEDVVAMK</sequence>
<dbReference type="RefSeq" id="XP_006814692.1">
    <property type="nucleotide sequence ID" value="XM_006814629.1"/>
</dbReference>
<dbReference type="Proteomes" id="UP000694865">
    <property type="component" value="Unplaced"/>
</dbReference>
<protein>
    <submittedName>
        <fullName evidence="2">Histamine N-methyltransferase-like</fullName>
    </submittedName>
</protein>
<organism evidence="1 2">
    <name type="scientific">Saccoglossus kowalevskii</name>
    <name type="common">Acorn worm</name>
    <dbReference type="NCBI Taxonomy" id="10224"/>
    <lineage>
        <taxon>Eukaryota</taxon>
        <taxon>Metazoa</taxon>
        <taxon>Hemichordata</taxon>
        <taxon>Enteropneusta</taxon>
        <taxon>Harrimaniidae</taxon>
        <taxon>Saccoglossus</taxon>
    </lineage>
</organism>
<evidence type="ECO:0000313" key="2">
    <source>
        <dbReference type="RefSeq" id="XP_006814692.1"/>
    </source>
</evidence>
<dbReference type="InterPro" id="IPR029063">
    <property type="entry name" value="SAM-dependent_MTases_sf"/>
</dbReference>
<gene>
    <name evidence="2" type="primary">LOC102801552</name>
</gene>
<reference evidence="2" key="1">
    <citation type="submission" date="2025-08" db="UniProtKB">
        <authorList>
            <consortium name="RefSeq"/>
        </authorList>
    </citation>
    <scope>IDENTIFICATION</scope>
    <source>
        <tissue evidence="2">Testes</tissue>
    </source>
</reference>
<proteinExistence type="predicted"/>
<accession>A0ABM0M3V1</accession>
<dbReference type="SUPFAM" id="SSF53335">
    <property type="entry name" value="S-adenosyl-L-methionine-dependent methyltransferases"/>
    <property type="match status" value="1"/>
</dbReference>
<evidence type="ECO:0000313" key="1">
    <source>
        <dbReference type="Proteomes" id="UP000694865"/>
    </source>
</evidence>